<dbReference type="Pfam" id="PF00289">
    <property type="entry name" value="Biotin_carb_N"/>
    <property type="match status" value="1"/>
</dbReference>
<dbReference type="NCBIfam" id="NF006367">
    <property type="entry name" value="PRK08591.1"/>
    <property type="match status" value="1"/>
</dbReference>
<evidence type="ECO:0000313" key="11">
    <source>
        <dbReference type="EMBL" id="CAA9379311.1"/>
    </source>
</evidence>
<feature type="domain" description="Biotin carboxylation" evidence="10">
    <location>
        <begin position="1"/>
        <end position="445"/>
    </location>
</feature>
<dbReference type="GO" id="GO:0046872">
    <property type="term" value="F:metal ion binding"/>
    <property type="evidence" value="ECO:0007669"/>
    <property type="project" value="InterPro"/>
</dbReference>
<dbReference type="Pfam" id="PF02786">
    <property type="entry name" value="CPSase_L_D2"/>
    <property type="match status" value="1"/>
</dbReference>
<sequence length="476" mass="51583">MFSTVLIANRGEIALRVMYACRELGLRSVAVYSEADRDALHVQYADDARLIGPPPATESYLNIPAIIGAAREARADAIHPGYGFLAENPALAHACDDAGIVFIGPSARAMERMGGKIAARQEAQAVNVPVVLGTPGPVETPEEVRAFAAQHGYPVAIKASAGGGGRGLRIATNADTVEEAFNAARREAEAYFKSGELYAEQYLAHPRHIEVQILADTHGTVLHLGERDCSVQRRHQKLIEEGPSPALDGSQRAAIGAAAVRLAQHVGYVGAGTMEFLWQNDAFYFLEMNTRIQVEHTVTEALTGIDLVRWQLLIAQGVALPWTQQDIVTRGHAIECRINAENAADQFRPSLGTLHTYQEPHGLGVRVDSGFAQGTTIPPYYDSLIAKLVTWGQDRDEARARMRRALDDFTIGGVHTTLPFHRWAMTQPVFAGGNATIRFVDEHFDEALLPPAAPVEPSPAPTPLEGARAFEVEVNG</sequence>
<dbReference type="InterPro" id="IPR011054">
    <property type="entry name" value="Rudment_hybrid_motif"/>
</dbReference>
<protein>
    <recommendedName>
        <fullName evidence="2">biotin carboxylase</fullName>
        <ecNumber evidence="2">6.3.4.14</ecNumber>
    </recommendedName>
</protein>
<evidence type="ECO:0000259" key="10">
    <source>
        <dbReference type="PROSITE" id="PS50979"/>
    </source>
</evidence>
<dbReference type="InterPro" id="IPR016185">
    <property type="entry name" value="PreATP-grasp_dom_sf"/>
</dbReference>
<dbReference type="AlphaFoldDB" id="A0A6J4N6U1"/>
<dbReference type="PROSITE" id="PS00866">
    <property type="entry name" value="CPSASE_1"/>
    <property type="match status" value="1"/>
</dbReference>
<comment type="function">
    <text evidence="1">This protein is a component of the acetyl coenzyme A carboxylase complex; first, biotin carboxylase catalyzes the carboxylation of the carrier protein and then the transcarboxylase transfers the carboxyl group to form malonyl-CoA.</text>
</comment>
<dbReference type="SUPFAM" id="SSF56059">
    <property type="entry name" value="Glutathione synthetase ATP-binding domain-like"/>
    <property type="match status" value="1"/>
</dbReference>
<dbReference type="InterPro" id="IPR005482">
    <property type="entry name" value="Biotin_COase_C"/>
</dbReference>
<dbReference type="PROSITE" id="PS50979">
    <property type="entry name" value="BC"/>
    <property type="match status" value="1"/>
</dbReference>
<accession>A0A6J4N6U1</accession>
<dbReference type="InterPro" id="IPR005481">
    <property type="entry name" value="BC-like_N"/>
</dbReference>
<dbReference type="SMART" id="SM00878">
    <property type="entry name" value="Biotin_carb_C"/>
    <property type="match status" value="1"/>
</dbReference>
<evidence type="ECO:0000256" key="3">
    <source>
        <dbReference type="ARBA" id="ARBA00022598"/>
    </source>
</evidence>
<dbReference type="SUPFAM" id="SSF52440">
    <property type="entry name" value="PreATP-grasp domain"/>
    <property type="match status" value="1"/>
</dbReference>
<evidence type="ECO:0000256" key="2">
    <source>
        <dbReference type="ARBA" id="ARBA00013263"/>
    </source>
</evidence>
<evidence type="ECO:0000256" key="5">
    <source>
        <dbReference type="ARBA" id="ARBA00022840"/>
    </source>
</evidence>
<dbReference type="InterPro" id="IPR005479">
    <property type="entry name" value="CPAse_ATP-bd"/>
</dbReference>
<dbReference type="InterPro" id="IPR011764">
    <property type="entry name" value="Biotin_carboxylation_dom"/>
</dbReference>
<keyword evidence="4 8" id="KW-0547">Nucleotide-binding</keyword>
<dbReference type="Gene3D" id="3.30.470.20">
    <property type="entry name" value="ATP-grasp fold, B domain"/>
    <property type="match status" value="1"/>
</dbReference>
<feature type="non-terminal residue" evidence="11">
    <location>
        <position position="476"/>
    </location>
</feature>
<dbReference type="SUPFAM" id="SSF51246">
    <property type="entry name" value="Rudiment single hybrid motif"/>
    <property type="match status" value="1"/>
</dbReference>
<dbReference type="Pfam" id="PF02785">
    <property type="entry name" value="Biotin_carb_C"/>
    <property type="match status" value="1"/>
</dbReference>
<keyword evidence="3 11" id="KW-0436">Ligase</keyword>
<evidence type="ECO:0000256" key="8">
    <source>
        <dbReference type="PROSITE-ProRule" id="PRU00409"/>
    </source>
</evidence>
<dbReference type="FunFam" id="3.30.1490.20:FF:000003">
    <property type="entry name" value="acetyl-CoA carboxylase isoform X1"/>
    <property type="match status" value="1"/>
</dbReference>
<dbReference type="GO" id="GO:0004075">
    <property type="term" value="F:biotin carboxylase activity"/>
    <property type="evidence" value="ECO:0007669"/>
    <property type="project" value="UniProtKB-EC"/>
</dbReference>
<evidence type="ECO:0000259" key="9">
    <source>
        <dbReference type="PROSITE" id="PS50975"/>
    </source>
</evidence>
<evidence type="ECO:0000256" key="7">
    <source>
        <dbReference type="ARBA" id="ARBA00048600"/>
    </source>
</evidence>
<feature type="domain" description="ATP-grasp" evidence="9">
    <location>
        <begin position="122"/>
        <end position="316"/>
    </location>
</feature>
<dbReference type="InterPro" id="IPR051602">
    <property type="entry name" value="ACC_Biotin_Carboxylase"/>
</dbReference>
<gene>
    <name evidence="11" type="ORF">AVDCRST_MAG93-9059</name>
</gene>
<dbReference type="PANTHER" id="PTHR48095:SF2">
    <property type="entry name" value="BIOTIN CARBOXYLASE, CHLOROPLASTIC"/>
    <property type="match status" value="1"/>
</dbReference>
<evidence type="ECO:0000256" key="4">
    <source>
        <dbReference type="ARBA" id="ARBA00022741"/>
    </source>
</evidence>
<proteinExistence type="predicted"/>
<dbReference type="FunFam" id="3.40.50.20:FF:000010">
    <property type="entry name" value="Propionyl-CoA carboxylase subunit alpha"/>
    <property type="match status" value="1"/>
</dbReference>
<organism evidence="11">
    <name type="scientific">uncultured Chloroflexia bacterium</name>
    <dbReference type="NCBI Taxonomy" id="1672391"/>
    <lineage>
        <taxon>Bacteria</taxon>
        <taxon>Bacillati</taxon>
        <taxon>Chloroflexota</taxon>
        <taxon>Chloroflexia</taxon>
        <taxon>environmental samples</taxon>
    </lineage>
</organism>
<dbReference type="PROSITE" id="PS00867">
    <property type="entry name" value="CPSASE_2"/>
    <property type="match status" value="1"/>
</dbReference>
<dbReference type="PANTHER" id="PTHR48095">
    <property type="entry name" value="PYRUVATE CARBOXYLASE SUBUNIT A"/>
    <property type="match status" value="1"/>
</dbReference>
<dbReference type="EMBL" id="CADCTR010003037">
    <property type="protein sequence ID" value="CAA9379311.1"/>
    <property type="molecule type" value="Genomic_DNA"/>
</dbReference>
<dbReference type="GO" id="GO:0005524">
    <property type="term" value="F:ATP binding"/>
    <property type="evidence" value="ECO:0007669"/>
    <property type="project" value="UniProtKB-UniRule"/>
</dbReference>
<comment type="catalytic activity">
    <reaction evidence="7">
        <text>N(6)-biotinyl-L-lysyl-[protein] + hydrogencarbonate + ATP = N(6)-carboxybiotinyl-L-lysyl-[protein] + ADP + phosphate + H(+)</text>
        <dbReference type="Rhea" id="RHEA:13501"/>
        <dbReference type="Rhea" id="RHEA-COMP:10505"/>
        <dbReference type="Rhea" id="RHEA-COMP:10506"/>
        <dbReference type="ChEBI" id="CHEBI:15378"/>
        <dbReference type="ChEBI" id="CHEBI:17544"/>
        <dbReference type="ChEBI" id="CHEBI:30616"/>
        <dbReference type="ChEBI" id="CHEBI:43474"/>
        <dbReference type="ChEBI" id="CHEBI:83144"/>
        <dbReference type="ChEBI" id="CHEBI:83145"/>
        <dbReference type="ChEBI" id="CHEBI:456216"/>
        <dbReference type="EC" id="6.3.4.14"/>
    </reaction>
</comment>
<evidence type="ECO:0000256" key="1">
    <source>
        <dbReference type="ARBA" id="ARBA00003761"/>
    </source>
</evidence>
<reference evidence="11" key="1">
    <citation type="submission" date="2020-02" db="EMBL/GenBank/DDBJ databases">
        <authorList>
            <person name="Meier V. D."/>
        </authorList>
    </citation>
    <scope>NUCLEOTIDE SEQUENCE</scope>
    <source>
        <strain evidence="11">AVDCRST_MAG93</strain>
    </source>
</reference>
<keyword evidence="5 8" id="KW-0067">ATP-binding</keyword>
<name>A0A6J4N6U1_9CHLR</name>
<evidence type="ECO:0000256" key="6">
    <source>
        <dbReference type="ARBA" id="ARBA00023267"/>
    </source>
</evidence>
<dbReference type="PROSITE" id="PS50975">
    <property type="entry name" value="ATP_GRASP"/>
    <property type="match status" value="1"/>
</dbReference>
<dbReference type="InterPro" id="IPR011761">
    <property type="entry name" value="ATP-grasp"/>
</dbReference>
<dbReference type="EC" id="6.3.4.14" evidence="2"/>
<keyword evidence="6" id="KW-0092">Biotin</keyword>